<organism evidence="13 14">
    <name type="scientific">Flaviaesturariibacter aridisoli</name>
    <dbReference type="NCBI Taxonomy" id="2545761"/>
    <lineage>
        <taxon>Bacteria</taxon>
        <taxon>Pseudomonadati</taxon>
        <taxon>Bacteroidota</taxon>
        <taxon>Chitinophagia</taxon>
        <taxon>Chitinophagales</taxon>
        <taxon>Chitinophagaceae</taxon>
        <taxon>Flaviaestuariibacter</taxon>
    </lineage>
</organism>
<dbReference type="InterPro" id="IPR003661">
    <property type="entry name" value="HisK_dim/P_dom"/>
</dbReference>
<dbReference type="InterPro" id="IPR003594">
    <property type="entry name" value="HATPase_dom"/>
</dbReference>
<dbReference type="InterPro" id="IPR001789">
    <property type="entry name" value="Sig_transdc_resp-reg_receiver"/>
</dbReference>
<keyword evidence="5" id="KW-0547">Nucleotide-binding</keyword>
<sequence>MTSTEGIKSIPDFLQGGGELGERIRAHGWADTPLGPVNSWPQSLRTCVRIMLASRQPIWIGWGRELIKLYNDPYKAIVGGKHPWALGQPASVVWQDIWRDIEPMLETVMEHDQGTYVESQLLIMERNGYPEETYYTFSYTPVPGDDGRPAGMICFNTDDTDRIISERQLRTLTRLGKLLTDPRNNEEVVEKTLEALVDNPHDFSFAVYYHWSEGLARLAGAAMEGVQLPAQVDPKATGLLAEAFAAALGSRSLQVLNATQVSSAALPAGAWGVPPTSVAILPIYSSGKEPYGFLLFGMNPYRLVDEKYAGFFSLVADQVATSFADVHLLEEERKRAEALAEIDRAKTTFFSNISHEFRTPLTLLLGPVEDALNDPNTIPANRPRMDVAYRNALRLQKLVNTLLEFSRIEAGRLEGSFARVDVVTLTRDLASTFRSAIEKAGMQLYFDMSPVAGEVYVDPEMWERIILNLVSNAFKYSEAGSITVGVRQDGSDLAVFVADTGIGIPEDQLSKVFNRFHRIEARGGRSQEGTGIGLAMVRELVRLHGGRIDVESRPGEGSRFTIYLPLGRQHLPQDRIVAAAATMSGHSDIFLQEALKWIPEAQDAERGLTDEEPVAREGCPTVLLADDNTDMRDYVRRLLSGNFRVLTARDGEEAVRLLETERPDLLLSDVMMPRLDGFGLLQHVRAHPELKHTPVIFLSARAGDEAKVEGLDAGADDYLVKPFSARELLARVEGNIKIAESRRHAEHNLRRVIHQAPVAMTILRGHDLVIDMANDRALEVWGKAASEVLHKPAFEAFPELASQGFETILEEVYREGKPFVAHEMPVELVRHGRTETIFINFIYEPLRDLRGKVDGVVGVGVEVTDSVRARLRMQENEQYLEAEVARRTLELKTLNADLHQSNQDLQQFAHVASHDLKEPLRKVKTFISRLTEDPETRFSERGHGFLQKVNSAADRMYAMIEGVLKYSMLNAAGQPTEQVDLQQVMRQIEQDLELPITQKKALVQYSQLPVLEGASVLLYQLFYNLMNNALKFARPGGVPEISIKAQPVEPDSVEIRFTDNGIGFSQEQSDRIFDPFTRLHSKDKFEGTGLGLSLCRRIVHRHGGTIRALGREGVGAEFVIRLPRKQTQGLL</sequence>
<dbReference type="SUPFAM" id="SSF47384">
    <property type="entry name" value="Homodimeric domain of signal transducing histidine kinase"/>
    <property type="match status" value="2"/>
</dbReference>
<feature type="domain" description="Response regulatory" evidence="11">
    <location>
        <begin position="621"/>
        <end position="736"/>
    </location>
</feature>
<dbReference type="Gene3D" id="3.30.450.20">
    <property type="entry name" value="PAS domain"/>
    <property type="match status" value="2"/>
</dbReference>
<dbReference type="EC" id="2.7.13.3" evidence="2"/>
<dbReference type="Pfam" id="PF00072">
    <property type="entry name" value="Response_reg"/>
    <property type="match status" value="1"/>
</dbReference>
<dbReference type="GO" id="GO:0005524">
    <property type="term" value="F:ATP binding"/>
    <property type="evidence" value="ECO:0007669"/>
    <property type="project" value="UniProtKB-KW"/>
</dbReference>
<dbReference type="InterPro" id="IPR036097">
    <property type="entry name" value="HisK_dim/P_sf"/>
</dbReference>
<evidence type="ECO:0000259" key="12">
    <source>
        <dbReference type="PROSITE" id="PS50113"/>
    </source>
</evidence>
<protein>
    <recommendedName>
        <fullName evidence="2">histidine kinase</fullName>
        <ecNumber evidence="2">2.7.13.3</ecNumber>
    </recommendedName>
</protein>
<evidence type="ECO:0000256" key="6">
    <source>
        <dbReference type="ARBA" id="ARBA00022777"/>
    </source>
</evidence>
<dbReference type="PRINTS" id="PR00344">
    <property type="entry name" value="BCTRLSENSOR"/>
</dbReference>
<dbReference type="PANTHER" id="PTHR43547">
    <property type="entry name" value="TWO-COMPONENT HISTIDINE KINASE"/>
    <property type="match status" value="1"/>
</dbReference>
<dbReference type="InterPro" id="IPR000014">
    <property type="entry name" value="PAS"/>
</dbReference>
<dbReference type="GO" id="GO:0000155">
    <property type="term" value="F:phosphorelay sensor kinase activity"/>
    <property type="evidence" value="ECO:0007669"/>
    <property type="project" value="InterPro"/>
</dbReference>
<dbReference type="CDD" id="cd00082">
    <property type="entry name" value="HisKA"/>
    <property type="match status" value="2"/>
</dbReference>
<feature type="domain" description="Histidine kinase" evidence="10">
    <location>
        <begin position="352"/>
        <end position="568"/>
    </location>
</feature>
<dbReference type="PROSITE" id="PS50110">
    <property type="entry name" value="RESPONSE_REGULATORY"/>
    <property type="match status" value="1"/>
</dbReference>
<dbReference type="SUPFAM" id="SSF52172">
    <property type="entry name" value="CheY-like"/>
    <property type="match status" value="1"/>
</dbReference>
<dbReference type="InterPro" id="IPR036890">
    <property type="entry name" value="HATPase_C_sf"/>
</dbReference>
<dbReference type="Pfam" id="PF00512">
    <property type="entry name" value="HisKA"/>
    <property type="match status" value="2"/>
</dbReference>
<reference evidence="13 14" key="1">
    <citation type="submission" date="2019-03" db="EMBL/GenBank/DDBJ databases">
        <authorList>
            <person name="Kim M.K.M."/>
        </authorList>
    </citation>
    <scope>NUCLEOTIDE SEQUENCE [LARGE SCALE GENOMIC DNA]</scope>
    <source>
        <strain evidence="13 14">17J68-15</strain>
    </source>
</reference>
<dbReference type="Gene3D" id="3.30.450.40">
    <property type="match status" value="1"/>
</dbReference>
<evidence type="ECO:0000256" key="4">
    <source>
        <dbReference type="ARBA" id="ARBA00022679"/>
    </source>
</evidence>
<comment type="catalytic activity">
    <reaction evidence="1">
        <text>ATP + protein L-histidine = ADP + protein N-phospho-L-histidine.</text>
        <dbReference type="EC" id="2.7.13.3"/>
    </reaction>
</comment>
<dbReference type="FunFam" id="3.30.565.10:FF:000006">
    <property type="entry name" value="Sensor histidine kinase WalK"/>
    <property type="match status" value="1"/>
</dbReference>
<evidence type="ECO:0000256" key="9">
    <source>
        <dbReference type="PROSITE-ProRule" id="PRU00169"/>
    </source>
</evidence>
<dbReference type="CDD" id="cd00075">
    <property type="entry name" value="HATPase"/>
    <property type="match status" value="1"/>
</dbReference>
<dbReference type="PROSITE" id="PS50109">
    <property type="entry name" value="HIS_KIN"/>
    <property type="match status" value="2"/>
</dbReference>
<feature type="domain" description="PAC" evidence="12">
    <location>
        <begin position="822"/>
        <end position="875"/>
    </location>
</feature>
<keyword evidence="6" id="KW-0418">Kinase</keyword>
<dbReference type="SUPFAM" id="SSF55781">
    <property type="entry name" value="GAF domain-like"/>
    <property type="match status" value="1"/>
</dbReference>
<feature type="domain" description="Histidine kinase" evidence="10">
    <location>
        <begin position="911"/>
        <end position="1126"/>
    </location>
</feature>
<dbReference type="PANTHER" id="PTHR43547:SF2">
    <property type="entry name" value="HYBRID SIGNAL TRANSDUCTION HISTIDINE KINASE C"/>
    <property type="match status" value="1"/>
</dbReference>
<evidence type="ECO:0000256" key="8">
    <source>
        <dbReference type="ARBA" id="ARBA00023012"/>
    </source>
</evidence>
<dbReference type="InterPro" id="IPR035965">
    <property type="entry name" value="PAS-like_dom_sf"/>
</dbReference>
<evidence type="ECO:0000256" key="1">
    <source>
        <dbReference type="ARBA" id="ARBA00000085"/>
    </source>
</evidence>
<dbReference type="OrthoDB" id="9766459at2"/>
<dbReference type="FunFam" id="3.30.565.10:FF:000037">
    <property type="entry name" value="Hybrid sensor histidine kinase/response regulator"/>
    <property type="match status" value="1"/>
</dbReference>
<evidence type="ECO:0000256" key="5">
    <source>
        <dbReference type="ARBA" id="ARBA00022741"/>
    </source>
</evidence>
<accession>A0A4V2WMQ0</accession>
<keyword evidence="7" id="KW-0067">ATP-binding</keyword>
<dbReference type="EMBL" id="SKFH01000012">
    <property type="protein sequence ID" value="TCZ71797.1"/>
    <property type="molecule type" value="Genomic_DNA"/>
</dbReference>
<gene>
    <name evidence="13" type="ORF">E0486_09615</name>
</gene>
<keyword evidence="8" id="KW-0902">Two-component regulatory system</keyword>
<keyword evidence="14" id="KW-1185">Reference proteome</keyword>
<dbReference type="InterPro" id="IPR005467">
    <property type="entry name" value="His_kinase_dom"/>
</dbReference>
<dbReference type="SMART" id="SM00388">
    <property type="entry name" value="HisKA"/>
    <property type="match status" value="2"/>
</dbReference>
<evidence type="ECO:0000259" key="10">
    <source>
        <dbReference type="PROSITE" id="PS50109"/>
    </source>
</evidence>
<keyword evidence="4" id="KW-0808">Transferase</keyword>
<dbReference type="Gene3D" id="3.30.565.10">
    <property type="entry name" value="Histidine kinase-like ATPase, C-terminal domain"/>
    <property type="match status" value="2"/>
</dbReference>
<evidence type="ECO:0000313" key="13">
    <source>
        <dbReference type="EMBL" id="TCZ71797.1"/>
    </source>
</evidence>
<feature type="modified residue" description="4-aspartylphosphate" evidence="9">
    <location>
        <position position="669"/>
    </location>
</feature>
<dbReference type="CDD" id="cd16922">
    <property type="entry name" value="HATPase_EvgS-ArcB-TorS-like"/>
    <property type="match status" value="1"/>
</dbReference>
<dbReference type="NCBIfam" id="TIGR00229">
    <property type="entry name" value="sensory_box"/>
    <property type="match status" value="1"/>
</dbReference>
<dbReference type="Gene3D" id="3.40.50.2300">
    <property type="match status" value="1"/>
</dbReference>
<dbReference type="Pfam" id="PF08448">
    <property type="entry name" value="PAS_4"/>
    <property type="match status" value="1"/>
</dbReference>
<dbReference type="SMART" id="SM00448">
    <property type="entry name" value="REC"/>
    <property type="match status" value="1"/>
</dbReference>
<evidence type="ECO:0000256" key="7">
    <source>
        <dbReference type="ARBA" id="ARBA00022840"/>
    </source>
</evidence>
<keyword evidence="3 9" id="KW-0597">Phosphoprotein</keyword>
<dbReference type="InterPro" id="IPR013656">
    <property type="entry name" value="PAS_4"/>
</dbReference>
<dbReference type="InterPro" id="IPR011006">
    <property type="entry name" value="CheY-like_superfamily"/>
</dbReference>
<evidence type="ECO:0000259" key="11">
    <source>
        <dbReference type="PROSITE" id="PS50110"/>
    </source>
</evidence>
<proteinExistence type="predicted"/>
<dbReference type="InterPro" id="IPR004358">
    <property type="entry name" value="Sig_transdc_His_kin-like_C"/>
</dbReference>
<dbReference type="SUPFAM" id="SSF55874">
    <property type="entry name" value="ATPase domain of HSP90 chaperone/DNA topoisomerase II/histidine kinase"/>
    <property type="match status" value="2"/>
</dbReference>
<evidence type="ECO:0000256" key="2">
    <source>
        <dbReference type="ARBA" id="ARBA00012438"/>
    </source>
</evidence>
<dbReference type="PROSITE" id="PS50113">
    <property type="entry name" value="PAC"/>
    <property type="match status" value="1"/>
</dbReference>
<dbReference type="Gene3D" id="1.10.287.130">
    <property type="match status" value="2"/>
</dbReference>
<dbReference type="InterPro" id="IPR000700">
    <property type="entry name" value="PAS-assoc_C"/>
</dbReference>
<evidence type="ECO:0000256" key="3">
    <source>
        <dbReference type="ARBA" id="ARBA00022553"/>
    </source>
</evidence>
<dbReference type="Proteomes" id="UP000295164">
    <property type="component" value="Unassembled WGS sequence"/>
</dbReference>
<dbReference type="AlphaFoldDB" id="A0A4V2WMQ0"/>
<dbReference type="SUPFAM" id="SSF55785">
    <property type="entry name" value="PYP-like sensor domain (PAS domain)"/>
    <property type="match status" value="2"/>
</dbReference>
<name>A0A4V2WMQ0_9BACT</name>
<comment type="caution">
    <text evidence="13">The sequence shown here is derived from an EMBL/GenBank/DDBJ whole genome shotgun (WGS) entry which is preliminary data.</text>
</comment>
<evidence type="ECO:0000313" key="14">
    <source>
        <dbReference type="Proteomes" id="UP000295164"/>
    </source>
</evidence>
<dbReference type="SMART" id="SM00387">
    <property type="entry name" value="HATPase_c"/>
    <property type="match status" value="2"/>
</dbReference>
<dbReference type="RefSeq" id="WP_131851950.1">
    <property type="nucleotide sequence ID" value="NZ_SKFH01000012.1"/>
</dbReference>
<dbReference type="Pfam" id="PF02518">
    <property type="entry name" value="HATPase_c"/>
    <property type="match status" value="2"/>
</dbReference>
<dbReference type="CDD" id="cd17574">
    <property type="entry name" value="REC_OmpR"/>
    <property type="match status" value="1"/>
</dbReference>
<dbReference type="InterPro" id="IPR029016">
    <property type="entry name" value="GAF-like_dom_sf"/>
</dbReference>